<name>A0AAW0Z634_9TREE</name>
<dbReference type="RefSeq" id="XP_066805894.1">
    <property type="nucleotide sequence ID" value="XM_066943352.1"/>
</dbReference>
<dbReference type="Gene3D" id="3.30.1360.40">
    <property type="match status" value="1"/>
</dbReference>
<keyword evidence="4" id="KW-0175">Coiled coil</keyword>
<dbReference type="GO" id="GO:0006412">
    <property type="term" value="P:translation"/>
    <property type="evidence" value="ECO:0007669"/>
    <property type="project" value="UniProtKB-KW"/>
</dbReference>
<dbReference type="KEGG" id="kne:92177476"/>
<keyword evidence="8" id="KW-1185">Reference proteome</keyword>
<dbReference type="InterPro" id="IPR036191">
    <property type="entry name" value="RRF_sf"/>
</dbReference>
<dbReference type="InterPro" id="IPR002661">
    <property type="entry name" value="Ribosome_recyc_fac"/>
</dbReference>
<keyword evidence="2" id="KW-0648">Protein biosynthesis</keyword>
<dbReference type="Gene3D" id="1.10.132.20">
    <property type="entry name" value="Ribosome-recycling factor"/>
    <property type="match status" value="1"/>
</dbReference>
<evidence type="ECO:0000256" key="1">
    <source>
        <dbReference type="ARBA" id="ARBA00005912"/>
    </source>
</evidence>
<feature type="compositionally biased region" description="Polar residues" evidence="5">
    <location>
        <begin position="29"/>
        <end position="58"/>
    </location>
</feature>
<dbReference type="InterPro" id="IPR023584">
    <property type="entry name" value="Ribosome_recyc_fac_dom"/>
</dbReference>
<dbReference type="Proteomes" id="UP001388673">
    <property type="component" value="Unassembled WGS sequence"/>
</dbReference>
<evidence type="ECO:0000256" key="5">
    <source>
        <dbReference type="SAM" id="MobiDB-lite"/>
    </source>
</evidence>
<comment type="caution">
    <text evidence="7">The sequence shown here is derived from an EMBL/GenBank/DDBJ whole genome shotgun (WGS) entry which is preliminary data.</text>
</comment>
<dbReference type="AlphaFoldDB" id="A0AAW0Z634"/>
<feature type="compositionally biased region" description="Acidic residues" evidence="5">
    <location>
        <begin position="69"/>
        <end position="78"/>
    </location>
</feature>
<evidence type="ECO:0000313" key="8">
    <source>
        <dbReference type="Proteomes" id="UP001388673"/>
    </source>
</evidence>
<dbReference type="PANTHER" id="PTHR20982:SF3">
    <property type="entry name" value="MITOCHONDRIAL RIBOSOME RECYCLING FACTOR PSEUDO 1"/>
    <property type="match status" value="1"/>
</dbReference>
<accession>A0AAW0Z634</accession>
<evidence type="ECO:0000256" key="3">
    <source>
        <dbReference type="ARBA" id="ARBA00024909"/>
    </source>
</evidence>
<evidence type="ECO:0000256" key="4">
    <source>
        <dbReference type="SAM" id="Coils"/>
    </source>
</evidence>
<dbReference type="GO" id="GO:0043023">
    <property type="term" value="F:ribosomal large subunit binding"/>
    <property type="evidence" value="ECO:0007669"/>
    <property type="project" value="TreeGrafter"/>
</dbReference>
<sequence>MRPTIARSLFRSLTRPIPNPSPPIRRLAITSSTSPPQIVRSFTSSSVLSKKNKGSQPKSAKAKIRAHDDDEAGGADAEGEGEVVIEEVVGKAKTKMEKAVHWARAVIFEGVERGRGRVSPALLDSVRVDVQDMPGSSHLNTVASVTVKGNTLFVEVYDTSYIKPVESAIHGANLPGISPQRMSESTLKIPIVRPTVEQRAEILKSLSETVEAAKQQIRTARTDGFRALGGRKANGTDEVQKVVDEMVKDLDGQLAAAKKEFEKV</sequence>
<reference evidence="7 8" key="1">
    <citation type="journal article" date="2024" name="bioRxiv">
        <title>Comparative genomics of Cryptococcus and Kwoniella reveals pathogenesis evolution and contrasting karyotype dynamics via intercentromeric recombination or chromosome fusion.</title>
        <authorList>
            <person name="Coelho M.A."/>
            <person name="David-Palma M."/>
            <person name="Shea T."/>
            <person name="Bowers K."/>
            <person name="McGinley-Smith S."/>
            <person name="Mohammad A.W."/>
            <person name="Gnirke A."/>
            <person name="Yurkov A.M."/>
            <person name="Nowrousian M."/>
            <person name="Sun S."/>
            <person name="Cuomo C.A."/>
            <person name="Heitman J."/>
        </authorList>
    </citation>
    <scope>NUCLEOTIDE SEQUENCE [LARGE SCALE GENOMIC DNA]</scope>
    <source>
        <strain evidence="7 8">CBS 13917</strain>
    </source>
</reference>
<dbReference type="GeneID" id="92177476"/>
<comment type="similarity">
    <text evidence="1">Belongs to the RRF family.</text>
</comment>
<evidence type="ECO:0000259" key="6">
    <source>
        <dbReference type="Pfam" id="PF01765"/>
    </source>
</evidence>
<proteinExistence type="inferred from homology"/>
<comment type="function">
    <text evidence="3">Necessary for protein synthesis in mitochondria. Functions as a ribosome recycling factor in mitochondria.</text>
</comment>
<organism evidence="7 8">
    <name type="scientific">Kwoniella newhampshirensis</name>
    <dbReference type="NCBI Taxonomy" id="1651941"/>
    <lineage>
        <taxon>Eukaryota</taxon>
        <taxon>Fungi</taxon>
        <taxon>Dikarya</taxon>
        <taxon>Basidiomycota</taxon>
        <taxon>Agaricomycotina</taxon>
        <taxon>Tremellomycetes</taxon>
        <taxon>Tremellales</taxon>
        <taxon>Cryptococcaceae</taxon>
        <taxon>Kwoniella</taxon>
    </lineage>
</organism>
<gene>
    <name evidence="7" type="ORF">IAR55_000216</name>
</gene>
<dbReference type="GO" id="GO:0005739">
    <property type="term" value="C:mitochondrion"/>
    <property type="evidence" value="ECO:0007669"/>
    <property type="project" value="TreeGrafter"/>
</dbReference>
<dbReference type="PANTHER" id="PTHR20982">
    <property type="entry name" value="RIBOSOME RECYCLING FACTOR"/>
    <property type="match status" value="1"/>
</dbReference>
<feature type="coiled-coil region" evidence="4">
    <location>
        <begin position="196"/>
        <end position="223"/>
    </location>
</feature>
<dbReference type="EMBL" id="JBCAWK010000001">
    <property type="protein sequence ID" value="KAK8869648.1"/>
    <property type="molecule type" value="Genomic_DNA"/>
</dbReference>
<protein>
    <recommendedName>
        <fullName evidence="6">Ribosome recycling factor domain-containing protein</fullName>
    </recommendedName>
</protein>
<feature type="region of interest" description="Disordered" evidence="5">
    <location>
        <begin position="1"/>
        <end position="78"/>
    </location>
</feature>
<dbReference type="Pfam" id="PF01765">
    <property type="entry name" value="RRF"/>
    <property type="match status" value="1"/>
</dbReference>
<evidence type="ECO:0000256" key="2">
    <source>
        <dbReference type="ARBA" id="ARBA00022917"/>
    </source>
</evidence>
<feature type="domain" description="Ribosome recycling factor" evidence="6">
    <location>
        <begin position="115"/>
        <end position="260"/>
    </location>
</feature>
<evidence type="ECO:0000313" key="7">
    <source>
        <dbReference type="EMBL" id="KAK8869648.1"/>
    </source>
</evidence>
<dbReference type="SUPFAM" id="SSF55194">
    <property type="entry name" value="Ribosome recycling factor, RRF"/>
    <property type="match status" value="1"/>
</dbReference>